<feature type="compositionally biased region" description="Polar residues" evidence="4">
    <location>
        <begin position="443"/>
        <end position="473"/>
    </location>
</feature>
<organism evidence="6">
    <name type="scientific">Nothobranchius kuhntae</name>
    <name type="common">Beira killifish</name>
    <dbReference type="NCBI Taxonomy" id="321403"/>
    <lineage>
        <taxon>Eukaryota</taxon>
        <taxon>Metazoa</taxon>
        <taxon>Chordata</taxon>
        <taxon>Craniata</taxon>
        <taxon>Vertebrata</taxon>
        <taxon>Euteleostomi</taxon>
        <taxon>Actinopterygii</taxon>
        <taxon>Neopterygii</taxon>
        <taxon>Teleostei</taxon>
        <taxon>Neoteleostei</taxon>
        <taxon>Acanthomorphata</taxon>
        <taxon>Ovalentaria</taxon>
        <taxon>Atherinomorphae</taxon>
        <taxon>Cyprinodontiformes</taxon>
        <taxon>Nothobranchiidae</taxon>
        <taxon>Nothobranchius</taxon>
    </lineage>
</organism>
<feature type="region of interest" description="Disordered" evidence="4">
    <location>
        <begin position="74"/>
        <end position="96"/>
    </location>
</feature>
<dbReference type="InterPro" id="IPR043502">
    <property type="entry name" value="DNA/RNA_pol_sf"/>
</dbReference>
<dbReference type="Gene3D" id="3.30.70.270">
    <property type="match status" value="1"/>
</dbReference>
<dbReference type="AlphaFoldDB" id="A0A1A8HT88"/>
<evidence type="ECO:0000256" key="3">
    <source>
        <dbReference type="ARBA" id="ARBA00023172"/>
    </source>
</evidence>
<feature type="region of interest" description="Disordered" evidence="4">
    <location>
        <begin position="419"/>
        <end position="487"/>
    </location>
</feature>
<evidence type="ECO:0000259" key="5">
    <source>
        <dbReference type="PROSITE" id="PS50878"/>
    </source>
</evidence>
<dbReference type="InterPro" id="IPR011010">
    <property type="entry name" value="DNA_brk_join_enz"/>
</dbReference>
<dbReference type="GO" id="GO:0006310">
    <property type="term" value="P:DNA recombination"/>
    <property type="evidence" value="ECO:0007669"/>
    <property type="project" value="UniProtKB-KW"/>
</dbReference>
<dbReference type="SUPFAM" id="SSF47823">
    <property type="entry name" value="lambda integrase-like, N-terminal domain"/>
    <property type="match status" value="1"/>
</dbReference>
<comment type="similarity">
    <text evidence="1">Belongs to the beta type-B retroviral polymerase family. HERV class-II K(HML-2) pol subfamily.</text>
</comment>
<dbReference type="Gene3D" id="1.10.443.10">
    <property type="entry name" value="Intergrase catalytic core"/>
    <property type="match status" value="1"/>
</dbReference>
<dbReference type="Pfam" id="PF00078">
    <property type="entry name" value="RVT_1"/>
    <property type="match status" value="1"/>
</dbReference>
<evidence type="ECO:0000313" key="6">
    <source>
        <dbReference type="EMBL" id="SBQ87302.1"/>
    </source>
</evidence>
<gene>
    <name evidence="6" type="primary">COL1A2</name>
</gene>
<feature type="compositionally biased region" description="Basic and acidic residues" evidence="4">
    <location>
        <begin position="504"/>
        <end position="513"/>
    </location>
</feature>
<protein>
    <recommendedName>
        <fullName evidence="2">ribonuclease H</fullName>
        <ecNumber evidence="2">3.1.26.4</ecNumber>
    </recommendedName>
</protein>
<name>A0A1A8HT88_NOTKU</name>
<dbReference type="GO" id="GO:0004523">
    <property type="term" value="F:RNA-DNA hybrid ribonuclease activity"/>
    <property type="evidence" value="ECO:0007669"/>
    <property type="project" value="UniProtKB-EC"/>
</dbReference>
<dbReference type="InterPro" id="IPR013762">
    <property type="entry name" value="Integrase-like_cat_sf"/>
</dbReference>
<feature type="compositionally biased region" description="Basic and acidic residues" evidence="4">
    <location>
        <begin position="557"/>
        <end position="571"/>
    </location>
</feature>
<keyword evidence="6" id="KW-0176">Collagen</keyword>
<sequence length="1214" mass="132797">MEAAPPTRGVDGAGARLCTCGNKISSKDPHKVCSSCLGLEHAQLALEVPGSCESCACFTLKSLRRRLARQASLSGKDPCLPAPGPPPGDASEHVLPEPEPCAELSWGSQLELAVPSHPVEDVLELDYGDDEDTSELLISEEDEDDDVFLPIAQASMPSFPSSPRDGAVSPAAHLDMQSVCRRAATRLNIPWPTVVTEAVRSRYEGKKLPQATRAAKPLLPAFPELLQEVRSSWDKHPFSSRSPVQGASSLDFEGMDKAGMLRMPPMEPLVAAHLHPRLSATSSRPPALPAKADHFQSALNERAYKAAAISVRALNVSSMLSAYQAELCEDMNTKPDPEVWEEITVLTDICLRVQRCAVQATAEAMGMMREKEDILDMPIVPEGIFGSALASMQQRCEAKKKEDEALHLCLPPLTGAAGSAEPASDSCPSPASVPDPKAPEASSCPTSSFGLSASTSLASEVQQPSRSAAGTTHTIRRSAAGSSPFASSSCSMLPWCFLPPSRDPSGRVPERSRVGPGRAAGCAGSKHTSQALTLFFTNMSRSRSIKRFAVASRQDVKGAAKINKNDAEERNQAGAAPGGHSRQPRVVPVRLGRQSTKPPRMRSGCHEHRCPTTSGGSCCSVCHGCVTALHSHGGMDSGFCFTLGAKNYFERYFLVPKRGGTGTRPILDLRALNRCLRKYRFKMLTLSSLLRLIHQNDWFTSIDLRDAYFHIPVYPPHRKFLRFAFQGVCYEYTVLPFGLSLSPRVFVRLRTDNTTTVAYINRQGGLRSMRLHTLARRLILWCSRHLLSIRATHVPGVLNRGAYLLSRGSLLYGDWSLHPAVLEQIWIRFGTAVVDLFASKENAQCPLFFSLRDRDAPLGVDALAHDWPRGLLYAFPPVALIPPTLLRVRTQRHTLILVAPYWPAMHWVADIFQLLEGQPWKLPLRRDLVSQAGGSIFHPHPERLALWAWPLRDLLDGKKAFSTIKVYLAAISARHLGFGKKLAGQHPLVCSFMRGARRLLPVSRPLVPSWDLSLVLSALSGPPFEPMDGLDLKILSLKVVLLLALVSAKRVSDLQALSVHPSCTQFAPGDMKVSLKPNPAFVPKVVGSFSPIILTAFYPPPFSSPEEERWHKLCPIRALKEYVNRTENLRRGDQLFVSWGGPCEGKPVTKQRLSHWIVEAISMAYSCQGIQAPVGLRAHSTRGLSASWALFRGLSIQEICAAASWASPLAFARF</sequence>
<accession>A0A1A8HT88</accession>
<proteinExistence type="inferred from homology"/>
<dbReference type="PANTHER" id="PTHR35617">
    <property type="entry name" value="PHAGE_INTEGRASE DOMAIN-CONTAINING PROTEIN"/>
    <property type="match status" value="1"/>
</dbReference>
<dbReference type="SUPFAM" id="SSF56672">
    <property type="entry name" value="DNA/RNA polymerases"/>
    <property type="match status" value="1"/>
</dbReference>
<feature type="region of interest" description="Disordered" evidence="4">
    <location>
        <begin position="557"/>
        <end position="586"/>
    </location>
</feature>
<feature type="region of interest" description="Disordered" evidence="4">
    <location>
        <begin position="502"/>
        <end position="524"/>
    </location>
</feature>
<feature type="compositionally biased region" description="Low complexity" evidence="4">
    <location>
        <begin position="478"/>
        <end position="487"/>
    </location>
</feature>
<dbReference type="GO" id="GO:0015074">
    <property type="term" value="P:DNA integration"/>
    <property type="evidence" value="ECO:0007669"/>
    <property type="project" value="InterPro"/>
</dbReference>
<reference evidence="6" key="1">
    <citation type="submission" date="2016-05" db="EMBL/GenBank/DDBJ databases">
        <authorList>
            <person name="Lavstsen T."/>
            <person name="Jespersen J.S."/>
        </authorList>
    </citation>
    <scope>NUCLEOTIDE SEQUENCE</scope>
    <source>
        <tissue evidence="6">Brain</tissue>
    </source>
</reference>
<dbReference type="InterPro" id="IPR043128">
    <property type="entry name" value="Rev_trsase/Diguanyl_cyclase"/>
</dbReference>
<dbReference type="InterPro" id="IPR000477">
    <property type="entry name" value="RT_dom"/>
</dbReference>
<evidence type="ECO:0000256" key="2">
    <source>
        <dbReference type="ARBA" id="ARBA00012180"/>
    </source>
</evidence>
<feature type="domain" description="Reverse transcriptase" evidence="5">
    <location>
        <begin position="636"/>
        <end position="833"/>
    </location>
</feature>
<dbReference type="PROSITE" id="PS50878">
    <property type="entry name" value="RT_POL"/>
    <property type="match status" value="1"/>
</dbReference>
<keyword evidence="3" id="KW-0233">DNA recombination</keyword>
<dbReference type="CDD" id="cd09275">
    <property type="entry name" value="RNase_HI_RT_DIRS1"/>
    <property type="match status" value="1"/>
</dbReference>
<dbReference type="EMBL" id="HAED01001457">
    <property type="protein sequence ID" value="SBQ87302.1"/>
    <property type="molecule type" value="Transcribed_RNA"/>
</dbReference>
<dbReference type="SUPFAM" id="SSF56349">
    <property type="entry name" value="DNA breaking-rejoining enzymes"/>
    <property type="match status" value="1"/>
</dbReference>
<dbReference type="EC" id="3.1.26.4" evidence="2"/>
<dbReference type="GO" id="GO:0005581">
    <property type="term" value="C:collagen trimer"/>
    <property type="evidence" value="ECO:0007669"/>
    <property type="project" value="UniProtKB-KW"/>
</dbReference>
<dbReference type="Gene3D" id="3.10.10.10">
    <property type="entry name" value="HIV Type 1 Reverse Transcriptase, subunit A, domain 1"/>
    <property type="match status" value="1"/>
</dbReference>
<dbReference type="PANTHER" id="PTHR35617:SF3">
    <property type="entry name" value="CORE-BINDING (CB) DOMAIN-CONTAINING PROTEIN"/>
    <property type="match status" value="1"/>
</dbReference>
<evidence type="ECO:0000256" key="1">
    <source>
        <dbReference type="ARBA" id="ARBA00010879"/>
    </source>
</evidence>
<evidence type="ECO:0000256" key="4">
    <source>
        <dbReference type="SAM" id="MobiDB-lite"/>
    </source>
</evidence>
<reference evidence="6" key="2">
    <citation type="submission" date="2016-06" db="EMBL/GenBank/DDBJ databases">
        <title>The genome of a short-lived fish provides insights into sex chromosome evolution and the genetic control of aging.</title>
        <authorList>
            <person name="Reichwald K."/>
            <person name="Felder M."/>
            <person name="Petzold A."/>
            <person name="Koch P."/>
            <person name="Groth M."/>
            <person name="Platzer M."/>
        </authorList>
    </citation>
    <scope>NUCLEOTIDE SEQUENCE</scope>
    <source>
        <tissue evidence="6">Brain</tissue>
    </source>
</reference>
<dbReference type="GO" id="GO:0003677">
    <property type="term" value="F:DNA binding"/>
    <property type="evidence" value="ECO:0007669"/>
    <property type="project" value="InterPro"/>
</dbReference>